<evidence type="ECO:0000256" key="4">
    <source>
        <dbReference type="ARBA" id="ARBA00023306"/>
    </source>
</evidence>
<keyword evidence="1 5" id="KW-1003">Cell membrane</keyword>
<dbReference type="EMBL" id="RXFM01000001">
    <property type="protein sequence ID" value="RST72654.1"/>
    <property type="molecule type" value="Genomic_DNA"/>
</dbReference>
<proteinExistence type="inferred from homology"/>
<dbReference type="Pfam" id="PF02491">
    <property type="entry name" value="SHS2_FTSA"/>
    <property type="match status" value="1"/>
</dbReference>
<dbReference type="Proteomes" id="UP000279470">
    <property type="component" value="Unassembled WGS sequence"/>
</dbReference>
<keyword evidence="4 5" id="KW-0131">Cell cycle</keyword>
<evidence type="ECO:0000256" key="2">
    <source>
        <dbReference type="ARBA" id="ARBA00022618"/>
    </source>
</evidence>
<dbReference type="AlphaFoldDB" id="A0A429XWA1"/>
<dbReference type="InterPro" id="IPR050696">
    <property type="entry name" value="FtsA/MreB"/>
</dbReference>
<evidence type="ECO:0000256" key="5">
    <source>
        <dbReference type="HAMAP-Rule" id="MF_02033"/>
    </source>
</evidence>
<evidence type="ECO:0000256" key="3">
    <source>
        <dbReference type="ARBA" id="ARBA00023136"/>
    </source>
</evidence>
<dbReference type="GO" id="GO:0009898">
    <property type="term" value="C:cytoplasmic side of plasma membrane"/>
    <property type="evidence" value="ECO:0007669"/>
    <property type="project" value="UniProtKB-UniRule"/>
</dbReference>
<sequence>MIKGKNIITILDIGSAKISCFIIKKIYADNYEVLGVSQTASFGVKSGMVVDLESARNSIVKAVEIAEKMASITVRSVYVSLNSSYLISERSSADVLLSNQEVTVKDLNKILFKVLGRFNKQEVEIVHTFPYEYILDGNRGIFHPLGLYGNKLTGFFHIISVPINYIVNIAKCLELCQLKIEGYISSGYASGIACLKSEEMEFGCALIEINGGSSTISLFFNDKIIFTDGVPFGGINITKDLAKVFNLEMSIAEKIKSTNGSMIQLGSSSLSNNIKIDADTLNDQDYFIDQNELNDVIIARMREILTLLKVKLEDNDMMELVNKIVFTGGCAQSLGMKELIEEVFNVKTRIGIPNNQQGIPDEFLKTGFAVPIGMIKCISDMNHHKKNLLEDKQSMFKSTWTWLKENF</sequence>
<comment type="function">
    <text evidence="5 6">Cell division protein that is involved in the assembly of the Z ring. May serve as a membrane anchor for the Z ring.</text>
</comment>
<dbReference type="CDD" id="cd24048">
    <property type="entry name" value="ASKHA_NBD_FtsA"/>
    <property type="match status" value="1"/>
</dbReference>
<dbReference type="PANTHER" id="PTHR32432">
    <property type="entry name" value="CELL DIVISION PROTEIN FTSA-RELATED"/>
    <property type="match status" value="1"/>
</dbReference>
<keyword evidence="2 5" id="KW-0132">Cell division</keyword>
<comment type="subcellular location">
    <subcellularLocation>
        <location evidence="5">Cell membrane</location>
        <topology evidence="5">Peripheral membrane protein</topology>
        <orientation evidence="5">Cytoplasmic side</orientation>
    </subcellularLocation>
    <text evidence="5">Localizes to the Z ring in an FtsZ-dependent manner. Targeted to the membrane through a conserved C-terminal amphipathic helix.</text>
</comment>
<dbReference type="SUPFAM" id="SSF53067">
    <property type="entry name" value="Actin-like ATPase domain"/>
    <property type="match status" value="2"/>
</dbReference>
<organism evidence="8 9">
    <name type="scientific">Candidatus Aquarickettsia rohweri</name>
    <dbReference type="NCBI Taxonomy" id="2602574"/>
    <lineage>
        <taxon>Bacteria</taxon>
        <taxon>Pseudomonadati</taxon>
        <taxon>Pseudomonadota</taxon>
        <taxon>Alphaproteobacteria</taxon>
        <taxon>Rickettsiales</taxon>
        <taxon>Candidatus Midichloriaceae</taxon>
        <taxon>Candidatus Aquarickettsia</taxon>
    </lineage>
</organism>
<dbReference type="SMART" id="SM00842">
    <property type="entry name" value="FtsA"/>
    <property type="match status" value="1"/>
</dbReference>
<reference evidence="9" key="1">
    <citation type="submission" date="2018-11" db="EMBL/GenBank/DDBJ databases">
        <title>Phylogenetic, genomic, and biogeographic characterization of a novel and ubiquitous marine invertebrate-associated Rickettsiales parasite, Candidatus Marinoinvertebrata rohwerii, gen. nov., sp. nov.</title>
        <authorList>
            <person name="Klinges J.G."/>
            <person name="Rosales S.M."/>
            <person name="Mcminds R."/>
            <person name="Shaver E.C."/>
            <person name="Shantz A."/>
            <person name="Peters E.C."/>
            <person name="Burkepile D.E."/>
            <person name="Silliman B.R."/>
            <person name="Vega Thurber R.L."/>
        </authorList>
    </citation>
    <scope>NUCLEOTIDE SEQUENCE [LARGE SCALE GENOMIC DNA]</scope>
    <source>
        <strain evidence="9">a_cerv_44</strain>
    </source>
</reference>
<keyword evidence="3 5" id="KW-0472">Membrane</keyword>
<comment type="similarity">
    <text evidence="5 6">Belongs to the FtsA/MreB family.</text>
</comment>
<evidence type="ECO:0000259" key="7">
    <source>
        <dbReference type="SMART" id="SM00842"/>
    </source>
</evidence>
<evidence type="ECO:0000313" key="9">
    <source>
        <dbReference type="Proteomes" id="UP000279470"/>
    </source>
</evidence>
<gene>
    <name evidence="5 8" type="primary">ftsA</name>
    <name evidence="8" type="ORF">EIC27_00145</name>
</gene>
<dbReference type="HAMAP" id="MF_02033">
    <property type="entry name" value="FtsA"/>
    <property type="match status" value="1"/>
</dbReference>
<dbReference type="RefSeq" id="WP_126044143.1">
    <property type="nucleotide sequence ID" value="NZ_RXFM01000001.1"/>
</dbReference>
<dbReference type="Pfam" id="PF14450">
    <property type="entry name" value="FtsA"/>
    <property type="match status" value="1"/>
</dbReference>
<dbReference type="PANTHER" id="PTHR32432:SF4">
    <property type="entry name" value="CELL DIVISION PROTEIN FTSA"/>
    <property type="match status" value="1"/>
</dbReference>
<dbReference type="InterPro" id="IPR043129">
    <property type="entry name" value="ATPase_NBD"/>
</dbReference>
<evidence type="ECO:0000256" key="1">
    <source>
        <dbReference type="ARBA" id="ARBA00022475"/>
    </source>
</evidence>
<name>A0A429XWA1_9RICK</name>
<dbReference type="PIRSF" id="PIRSF003101">
    <property type="entry name" value="FtsA"/>
    <property type="match status" value="1"/>
</dbReference>
<evidence type="ECO:0000256" key="6">
    <source>
        <dbReference type="PIRNR" id="PIRNR003101"/>
    </source>
</evidence>
<feature type="domain" description="SHS2" evidence="7">
    <location>
        <begin position="8"/>
        <end position="194"/>
    </location>
</feature>
<dbReference type="Gene3D" id="3.30.420.40">
    <property type="match status" value="1"/>
</dbReference>
<protein>
    <recommendedName>
        <fullName evidence="5 6">Cell division protein FtsA</fullName>
    </recommendedName>
</protein>
<dbReference type="InterPro" id="IPR020823">
    <property type="entry name" value="Cell_div_FtsA"/>
</dbReference>
<dbReference type="InterPro" id="IPR003494">
    <property type="entry name" value="SHS2_FtsA"/>
</dbReference>
<dbReference type="OrthoDB" id="9810567at2"/>
<comment type="subunit">
    <text evidence="5">Self-interacts. Interacts with FtsZ.</text>
</comment>
<dbReference type="GO" id="GO:0043093">
    <property type="term" value="P:FtsZ-dependent cytokinesis"/>
    <property type="evidence" value="ECO:0007669"/>
    <property type="project" value="UniProtKB-UniRule"/>
</dbReference>
<dbReference type="NCBIfam" id="TIGR01174">
    <property type="entry name" value="ftsA"/>
    <property type="match status" value="1"/>
</dbReference>
<dbReference type="Gene3D" id="3.30.1490.110">
    <property type="match status" value="1"/>
</dbReference>
<dbReference type="GO" id="GO:0032153">
    <property type="term" value="C:cell division site"/>
    <property type="evidence" value="ECO:0007669"/>
    <property type="project" value="UniProtKB-UniRule"/>
</dbReference>
<keyword evidence="9" id="KW-1185">Reference proteome</keyword>
<evidence type="ECO:0000313" key="8">
    <source>
        <dbReference type="EMBL" id="RST72654.1"/>
    </source>
</evidence>
<accession>A0A429XWA1</accession>
<comment type="caution">
    <text evidence="8">The sequence shown here is derived from an EMBL/GenBank/DDBJ whole genome shotgun (WGS) entry which is preliminary data.</text>
</comment>